<feature type="compositionally biased region" description="Basic and acidic residues" evidence="1">
    <location>
        <begin position="596"/>
        <end position="608"/>
    </location>
</feature>
<reference evidence="3" key="1">
    <citation type="journal article" date="2019" name="Sci. Rep.">
        <title>Draft genome of Tanacetum cinerariifolium, the natural source of mosquito coil.</title>
        <authorList>
            <person name="Yamashiro T."/>
            <person name="Shiraishi A."/>
            <person name="Satake H."/>
            <person name="Nakayama K."/>
        </authorList>
    </citation>
    <scope>NUCLEOTIDE SEQUENCE</scope>
</reference>
<comment type="caution">
    <text evidence="3">The sequence shown here is derived from an EMBL/GenBank/DDBJ whole genome shotgun (WGS) entry which is preliminary data.</text>
</comment>
<proteinExistence type="predicted"/>
<feature type="region of interest" description="Disordered" evidence="1">
    <location>
        <begin position="568"/>
        <end position="608"/>
    </location>
</feature>
<gene>
    <name evidence="3" type="ORF">Tci_010503</name>
</gene>
<evidence type="ECO:0000259" key="2">
    <source>
        <dbReference type="Pfam" id="PF24626"/>
    </source>
</evidence>
<dbReference type="InterPro" id="IPR036397">
    <property type="entry name" value="RNaseH_sf"/>
</dbReference>
<dbReference type="Gene3D" id="1.10.340.70">
    <property type="match status" value="1"/>
</dbReference>
<name>A0A6L2JRQ8_TANCI</name>
<keyword evidence="3" id="KW-0238">DNA-binding</keyword>
<dbReference type="PANTHER" id="PTHR46148">
    <property type="entry name" value="CHROMO DOMAIN-CONTAINING PROTEIN"/>
    <property type="match status" value="1"/>
</dbReference>
<organism evidence="3">
    <name type="scientific">Tanacetum cinerariifolium</name>
    <name type="common">Dalmatian daisy</name>
    <name type="synonym">Chrysanthemum cinerariifolium</name>
    <dbReference type="NCBI Taxonomy" id="118510"/>
    <lineage>
        <taxon>Eukaryota</taxon>
        <taxon>Viridiplantae</taxon>
        <taxon>Streptophyta</taxon>
        <taxon>Embryophyta</taxon>
        <taxon>Tracheophyta</taxon>
        <taxon>Spermatophyta</taxon>
        <taxon>Magnoliopsida</taxon>
        <taxon>eudicotyledons</taxon>
        <taxon>Gunneridae</taxon>
        <taxon>Pentapetalae</taxon>
        <taxon>asterids</taxon>
        <taxon>campanulids</taxon>
        <taxon>Asterales</taxon>
        <taxon>Asteraceae</taxon>
        <taxon>Asteroideae</taxon>
        <taxon>Anthemideae</taxon>
        <taxon>Anthemidinae</taxon>
        <taxon>Tanacetum</taxon>
    </lineage>
</organism>
<dbReference type="GO" id="GO:0003677">
    <property type="term" value="F:DNA binding"/>
    <property type="evidence" value="ECO:0007669"/>
    <property type="project" value="UniProtKB-KW"/>
</dbReference>
<accession>A0A6L2JRQ8</accession>
<sequence>MFHLTCTLLLQPEHNKTTSLLVPRPKKKEFKGDETRVRVIRVFEFMCDGNKYELLCLLETIEFYKSKKRSRSVVDSFVASILHKILKALTVCGSKRFGTLGRVLSEAFKQENAPEERLHRLDQQMGRKEDESLYFMDRIWVPLVAGVRTMITDEAHKTRYFVHPRADNMYHDLRDMYWCSGMKRDIAMFWQTLQKALGTRLDMSTAYHPQTDEQSERTIYTLEDMLRARVIDFGGSWDTHLSLAEFSYDNSYHSSIRCAPFEALYGRKCRSLVLWTDIGEIMLIGPKLMIGPVAYRLRLPKELSSVHDTFHVSNLKKCLADANLHVPLDEIKIDKTHHFVDEPIEIMDREVKSLKRSKIPIVKVYWNSKRGPEFMWEREDHMKAKYPRLFADCIVINPFFAMLSEGNWNLLCIRVISSPNHPTTDIEDAFSSNFLDYTTASPNYFPASPGNISPDPPDNLSKYLLASLAISSFHDMQAYNMPPKRTSTSEASSMTHAAIRKLVADSVATTLEAQAAMMASTNNPNRNFGPRKTHVKYCPQIEIKKIEEAITITHKLIEQVIKHNSIQETNNHKRKLEDRRNTTNGNNNNYYNNNRSNDHHQQQNKKQETFRTYTATNGYTGNHPLCE</sequence>
<evidence type="ECO:0000313" key="3">
    <source>
        <dbReference type="EMBL" id="GEU38525.1"/>
    </source>
</evidence>
<dbReference type="Pfam" id="PF24626">
    <property type="entry name" value="SH3_Tf2-1"/>
    <property type="match status" value="1"/>
</dbReference>
<evidence type="ECO:0000256" key="1">
    <source>
        <dbReference type="SAM" id="MobiDB-lite"/>
    </source>
</evidence>
<dbReference type="Gene3D" id="3.30.420.10">
    <property type="entry name" value="Ribonuclease H-like superfamily/Ribonuclease H"/>
    <property type="match status" value="1"/>
</dbReference>
<dbReference type="SUPFAM" id="SSF53098">
    <property type="entry name" value="Ribonuclease H-like"/>
    <property type="match status" value="1"/>
</dbReference>
<dbReference type="InterPro" id="IPR056924">
    <property type="entry name" value="SH3_Tf2-1"/>
</dbReference>
<dbReference type="EMBL" id="BKCJ010001062">
    <property type="protein sequence ID" value="GEU38525.1"/>
    <property type="molecule type" value="Genomic_DNA"/>
</dbReference>
<dbReference type="AlphaFoldDB" id="A0A6L2JRQ8"/>
<dbReference type="InterPro" id="IPR012337">
    <property type="entry name" value="RNaseH-like_sf"/>
</dbReference>
<dbReference type="PANTHER" id="PTHR46148:SF59">
    <property type="entry name" value="NUCLEOTIDYLTRANSFERASE, RIBONUCLEASE H"/>
    <property type="match status" value="1"/>
</dbReference>
<protein>
    <submittedName>
        <fullName evidence="3">B3 DNA-binding domain protein</fullName>
    </submittedName>
</protein>
<feature type="domain" description="Tf2-1-like SH3-like" evidence="2">
    <location>
        <begin position="290"/>
        <end position="318"/>
    </location>
</feature>
<feature type="compositionally biased region" description="Low complexity" evidence="1">
    <location>
        <begin position="582"/>
        <end position="595"/>
    </location>
</feature>